<dbReference type="EMBL" id="AUWU02000003">
    <property type="protein sequence ID" value="KAH0575351.1"/>
    <property type="molecule type" value="Genomic_DNA"/>
</dbReference>
<reference evidence="2" key="2">
    <citation type="submission" date="2020-12" db="EMBL/GenBank/DDBJ databases">
        <title>New Spironucleus salmonicida genome in near-complete chromosomes.</title>
        <authorList>
            <person name="Xu F."/>
            <person name="Kurt Z."/>
            <person name="Jimenez-Gonzalez A."/>
            <person name="Astvaldsson A."/>
            <person name="Andersson J.O."/>
            <person name="Svard S.G."/>
        </authorList>
    </citation>
    <scope>NUCLEOTIDE SEQUENCE</scope>
    <source>
        <strain evidence="2">ATCC 50377</strain>
    </source>
</reference>
<name>V6LUN8_9EUKA</name>
<evidence type="ECO:0000313" key="4">
    <source>
        <dbReference type="Proteomes" id="UP000018208"/>
    </source>
</evidence>
<keyword evidence="4" id="KW-1185">Reference proteome</keyword>
<dbReference type="EMBL" id="AUWU02000003">
    <property type="protein sequence ID" value="KAH0575355.1"/>
    <property type="molecule type" value="Genomic_DNA"/>
</dbReference>
<evidence type="ECO:0000313" key="1">
    <source>
        <dbReference type="EMBL" id="EST47973.1"/>
    </source>
</evidence>
<organism evidence="1">
    <name type="scientific">Spironucleus salmonicida</name>
    <dbReference type="NCBI Taxonomy" id="348837"/>
    <lineage>
        <taxon>Eukaryota</taxon>
        <taxon>Metamonada</taxon>
        <taxon>Diplomonadida</taxon>
        <taxon>Hexamitidae</taxon>
        <taxon>Hexamitinae</taxon>
        <taxon>Spironucleus</taxon>
    </lineage>
</organism>
<sequence length="233" mass="24991">MRSLTAAQLRAAIGLVPLIPPPEFEAAVRTRRPALFVTPGAYQLLYDAVTALPKQLVLAAARHTLVVGQDTGPELPDETLRTLQAADRHALWVRAGVSKVQLQAMLAADFPGRRARPVTLTMRGQQGGQAQANLVFLAALRPALPFCARELYPTGGMGGYPGSQARTHFAANFWLHLLLRGELSGQLAASLPEGRAHGGQAEYPSDKTPHVAALQEHLEHVVHARVAAFLGSE</sequence>
<gene>
    <name evidence="1" type="ORF">SS50377_11885</name>
    <name evidence="2" type="ORF">SS50377_22982</name>
    <name evidence="3" type="ORF">SS50377_22986</name>
</gene>
<accession>V6LUN8</accession>
<dbReference type="EMBL" id="KI546014">
    <property type="protein sequence ID" value="EST47973.1"/>
    <property type="molecule type" value="Genomic_DNA"/>
</dbReference>
<dbReference type="VEuPathDB" id="GiardiaDB:SS50377_22982"/>
<dbReference type="AlphaFoldDB" id="V6LUN8"/>
<proteinExistence type="predicted"/>
<dbReference type="VEuPathDB" id="GiardiaDB:SS50377_22986"/>
<reference evidence="1 2" key="1">
    <citation type="journal article" date="2014" name="PLoS Genet.">
        <title>The Genome of Spironucleus salmonicida Highlights a Fish Pathogen Adapted to Fluctuating Environments.</title>
        <authorList>
            <person name="Xu F."/>
            <person name="Jerlstrom-Hultqvist J."/>
            <person name="Einarsson E."/>
            <person name="Astvaldsson A."/>
            <person name="Svard S.G."/>
            <person name="Andersson J.O."/>
        </authorList>
    </citation>
    <scope>NUCLEOTIDE SEQUENCE</scope>
    <source>
        <strain evidence="2">ATCC 50377</strain>
    </source>
</reference>
<evidence type="ECO:0000313" key="2">
    <source>
        <dbReference type="EMBL" id="KAH0575351.1"/>
    </source>
</evidence>
<evidence type="ECO:0000313" key="3">
    <source>
        <dbReference type="EMBL" id="KAH0575355.1"/>
    </source>
</evidence>
<protein>
    <submittedName>
        <fullName evidence="1">Uncharacterized protein</fullName>
    </submittedName>
</protein>
<dbReference type="Proteomes" id="UP000018208">
    <property type="component" value="Unassembled WGS sequence"/>
</dbReference>